<evidence type="ECO:0000256" key="1">
    <source>
        <dbReference type="SAM" id="MobiDB-lite"/>
    </source>
</evidence>
<feature type="region of interest" description="Disordered" evidence="1">
    <location>
        <begin position="1"/>
        <end position="20"/>
    </location>
</feature>
<feature type="compositionally biased region" description="Low complexity" evidence="1">
    <location>
        <begin position="105"/>
        <end position="121"/>
    </location>
</feature>
<dbReference type="Proteomes" id="UP000800036">
    <property type="component" value="Unassembled WGS sequence"/>
</dbReference>
<feature type="compositionally biased region" description="Pro residues" evidence="1">
    <location>
        <begin position="95"/>
        <end position="104"/>
    </location>
</feature>
<feature type="compositionally biased region" description="Polar residues" evidence="1">
    <location>
        <begin position="207"/>
        <end position="219"/>
    </location>
</feature>
<reference evidence="2" key="1">
    <citation type="journal article" date="2020" name="Stud. Mycol.">
        <title>101 Dothideomycetes genomes: a test case for predicting lifestyles and emergence of pathogens.</title>
        <authorList>
            <person name="Haridas S."/>
            <person name="Albert R."/>
            <person name="Binder M."/>
            <person name="Bloem J."/>
            <person name="Labutti K."/>
            <person name="Salamov A."/>
            <person name="Andreopoulos B."/>
            <person name="Baker S."/>
            <person name="Barry K."/>
            <person name="Bills G."/>
            <person name="Bluhm B."/>
            <person name="Cannon C."/>
            <person name="Castanera R."/>
            <person name="Culley D."/>
            <person name="Daum C."/>
            <person name="Ezra D."/>
            <person name="Gonzalez J."/>
            <person name="Henrissat B."/>
            <person name="Kuo A."/>
            <person name="Liang C."/>
            <person name="Lipzen A."/>
            <person name="Lutzoni F."/>
            <person name="Magnuson J."/>
            <person name="Mondo S."/>
            <person name="Nolan M."/>
            <person name="Ohm R."/>
            <person name="Pangilinan J."/>
            <person name="Park H.-J."/>
            <person name="Ramirez L."/>
            <person name="Alfaro M."/>
            <person name="Sun H."/>
            <person name="Tritt A."/>
            <person name="Yoshinaga Y."/>
            <person name="Zwiers L.-H."/>
            <person name="Turgeon B."/>
            <person name="Goodwin S."/>
            <person name="Spatafora J."/>
            <person name="Crous P."/>
            <person name="Grigoriev I."/>
        </authorList>
    </citation>
    <scope>NUCLEOTIDE SEQUENCE</scope>
    <source>
        <strain evidence="2">CBS 107.79</strain>
    </source>
</reference>
<dbReference type="EMBL" id="ML976677">
    <property type="protein sequence ID" value="KAF1973962.1"/>
    <property type="molecule type" value="Genomic_DNA"/>
</dbReference>
<gene>
    <name evidence="2" type="ORF">BU23DRAFT_567759</name>
</gene>
<accession>A0A6A5VDC9</accession>
<keyword evidence="3" id="KW-1185">Reference proteome</keyword>
<evidence type="ECO:0000313" key="3">
    <source>
        <dbReference type="Proteomes" id="UP000800036"/>
    </source>
</evidence>
<evidence type="ECO:0000313" key="2">
    <source>
        <dbReference type="EMBL" id="KAF1973962.1"/>
    </source>
</evidence>
<dbReference type="AlphaFoldDB" id="A0A6A5VDC9"/>
<sequence>MSFENWQLPPVQPVPPPSSGNCDHLHIDCPPDLWQYRGRLGPRYDEATPQLLGIHDEQRRQLVAEKAIQLSAGGKGKARRLPDLPSPYYLQHPLTDPPPLPPPSCHQRPPSRAAPSGSSLPLPGPPSDFQIAVQEPRTQAEQRDQYEHVRSNGSAYLQPGHPVEQLLEHPLHWSSQSPARPEPFYPPPPPPPPPPPAESSAEPPNGITVTAGTPFSSYTRYSSEPAPGYAWPTYDGMLPPTFGSPERRGAYAHQPTSGVATTALASDGASLHAPSPRRSVDAQALLYDSAPEDPNEYPAKMRRALEESAALSVGQPGQSGAVDYELVQEYSYIDKKYPGQVVGEFNDRHTANKEAAKLFLDLFWGQITKDRLDYVVHIGEAGILTLEIHTWDSRGDRRVASVYVQRKGVWSRNDSLVASPFC</sequence>
<proteinExistence type="predicted"/>
<feature type="compositionally biased region" description="Basic and acidic residues" evidence="1">
    <location>
        <begin position="138"/>
        <end position="150"/>
    </location>
</feature>
<organism evidence="2 3">
    <name type="scientific">Bimuria novae-zelandiae CBS 107.79</name>
    <dbReference type="NCBI Taxonomy" id="1447943"/>
    <lineage>
        <taxon>Eukaryota</taxon>
        <taxon>Fungi</taxon>
        <taxon>Dikarya</taxon>
        <taxon>Ascomycota</taxon>
        <taxon>Pezizomycotina</taxon>
        <taxon>Dothideomycetes</taxon>
        <taxon>Pleosporomycetidae</taxon>
        <taxon>Pleosporales</taxon>
        <taxon>Massarineae</taxon>
        <taxon>Didymosphaeriaceae</taxon>
        <taxon>Bimuria</taxon>
    </lineage>
</organism>
<protein>
    <submittedName>
        <fullName evidence="2">Uncharacterized protein</fullName>
    </submittedName>
</protein>
<feature type="region of interest" description="Disordered" evidence="1">
    <location>
        <begin position="71"/>
        <end position="159"/>
    </location>
</feature>
<name>A0A6A5VDC9_9PLEO</name>
<feature type="region of interest" description="Disordered" evidence="1">
    <location>
        <begin position="174"/>
        <end position="219"/>
    </location>
</feature>
<feature type="compositionally biased region" description="Pro residues" evidence="1">
    <location>
        <begin position="180"/>
        <end position="197"/>
    </location>
</feature>
<dbReference type="OrthoDB" id="10542369at2759"/>